<evidence type="ECO:0000313" key="1">
    <source>
        <dbReference type="EMBL" id="GMR55292.1"/>
    </source>
</evidence>
<proteinExistence type="predicted"/>
<comment type="caution">
    <text evidence="1">The sequence shown here is derived from an EMBL/GenBank/DDBJ whole genome shotgun (WGS) entry which is preliminary data.</text>
</comment>
<sequence length="75" mass="8784">SILWFTHEFHHSFFFVVARDLSEVSHISTIICIEEKVTDSFERTTQNRIPAFTSRRIRSPPNLEVVLPLRTVNDV</sequence>
<name>A0AAN5D3A2_9BILA</name>
<dbReference type="Proteomes" id="UP001328107">
    <property type="component" value="Unassembled WGS sequence"/>
</dbReference>
<organism evidence="1 2">
    <name type="scientific">Pristionchus mayeri</name>
    <dbReference type="NCBI Taxonomy" id="1317129"/>
    <lineage>
        <taxon>Eukaryota</taxon>
        <taxon>Metazoa</taxon>
        <taxon>Ecdysozoa</taxon>
        <taxon>Nematoda</taxon>
        <taxon>Chromadorea</taxon>
        <taxon>Rhabditida</taxon>
        <taxon>Rhabditina</taxon>
        <taxon>Diplogasteromorpha</taxon>
        <taxon>Diplogasteroidea</taxon>
        <taxon>Neodiplogasteridae</taxon>
        <taxon>Pristionchus</taxon>
    </lineage>
</organism>
<dbReference type="AlphaFoldDB" id="A0AAN5D3A2"/>
<dbReference type="EMBL" id="BTRK01000005">
    <property type="protein sequence ID" value="GMR55292.1"/>
    <property type="molecule type" value="Genomic_DNA"/>
</dbReference>
<protein>
    <submittedName>
        <fullName evidence="1">Uncharacterized protein</fullName>
    </submittedName>
</protein>
<feature type="non-terminal residue" evidence="1">
    <location>
        <position position="1"/>
    </location>
</feature>
<keyword evidence="2" id="KW-1185">Reference proteome</keyword>
<reference evidence="2" key="1">
    <citation type="submission" date="2022-10" db="EMBL/GenBank/DDBJ databases">
        <title>Genome assembly of Pristionchus species.</title>
        <authorList>
            <person name="Yoshida K."/>
            <person name="Sommer R.J."/>
        </authorList>
    </citation>
    <scope>NUCLEOTIDE SEQUENCE [LARGE SCALE GENOMIC DNA]</scope>
    <source>
        <strain evidence="2">RS5460</strain>
    </source>
</reference>
<accession>A0AAN5D3A2</accession>
<evidence type="ECO:0000313" key="2">
    <source>
        <dbReference type="Proteomes" id="UP001328107"/>
    </source>
</evidence>
<gene>
    <name evidence="1" type="ORF">PMAYCL1PPCAC_25487</name>
</gene>